<accession>A0ACD3AWZ6</accession>
<protein>
    <submittedName>
        <fullName evidence="1">Uncharacterized protein</fullName>
    </submittedName>
</protein>
<sequence>MVSFKILAGGYTSFVATYLFNTDTNSLSVYSRSTTGTNPSWISAHPKNSSILYAVNEVGPTGALQSFTISQSGTLSSAVETITSSGSNPAYVVPLSSGEVAIMNYSSGNGRIIPTTSSPQRFNSSAGVLSFAQTGRDASHPHMALEYNGEILVPDLGGDTIWRLVQNGSPGQFRIQGSIPQPYGSGPRHIAIYNERLFTIHELSSTLSVQTIPAAPNGTSTVISTVSIIPTDAGTPPSGSTTWAAAEILIPSPSSRFPTPYIYVSNRNVGYNLDPRGDSIAIFEHVNVGTSSESLRLVNQVFTGLSQIRGMQFGPADSRGGDEFLIAAGVAGTAGTVVLRRTEGGRNLQVVARNLDIPTRTSFVWL</sequence>
<reference evidence="1 2" key="1">
    <citation type="journal article" date="2019" name="Nat. Ecol. Evol.">
        <title>Megaphylogeny resolves global patterns of mushroom evolution.</title>
        <authorList>
            <person name="Varga T."/>
            <person name="Krizsan K."/>
            <person name="Foldi C."/>
            <person name="Dima B."/>
            <person name="Sanchez-Garcia M."/>
            <person name="Sanchez-Ramirez S."/>
            <person name="Szollosi G.J."/>
            <person name="Szarkandi J.G."/>
            <person name="Papp V."/>
            <person name="Albert L."/>
            <person name="Andreopoulos W."/>
            <person name="Angelini C."/>
            <person name="Antonin V."/>
            <person name="Barry K.W."/>
            <person name="Bougher N.L."/>
            <person name="Buchanan P."/>
            <person name="Buyck B."/>
            <person name="Bense V."/>
            <person name="Catcheside P."/>
            <person name="Chovatia M."/>
            <person name="Cooper J."/>
            <person name="Damon W."/>
            <person name="Desjardin D."/>
            <person name="Finy P."/>
            <person name="Geml J."/>
            <person name="Haridas S."/>
            <person name="Hughes K."/>
            <person name="Justo A."/>
            <person name="Karasinski D."/>
            <person name="Kautmanova I."/>
            <person name="Kiss B."/>
            <person name="Kocsube S."/>
            <person name="Kotiranta H."/>
            <person name="LaButti K.M."/>
            <person name="Lechner B.E."/>
            <person name="Liimatainen K."/>
            <person name="Lipzen A."/>
            <person name="Lukacs Z."/>
            <person name="Mihaltcheva S."/>
            <person name="Morgado L.N."/>
            <person name="Niskanen T."/>
            <person name="Noordeloos M.E."/>
            <person name="Ohm R.A."/>
            <person name="Ortiz-Santana B."/>
            <person name="Ovrebo C."/>
            <person name="Racz N."/>
            <person name="Riley R."/>
            <person name="Savchenko A."/>
            <person name="Shiryaev A."/>
            <person name="Soop K."/>
            <person name="Spirin V."/>
            <person name="Szebenyi C."/>
            <person name="Tomsovsky M."/>
            <person name="Tulloss R.E."/>
            <person name="Uehling J."/>
            <person name="Grigoriev I.V."/>
            <person name="Vagvolgyi C."/>
            <person name="Papp T."/>
            <person name="Martin F.M."/>
            <person name="Miettinen O."/>
            <person name="Hibbett D.S."/>
            <person name="Nagy L.G."/>
        </authorList>
    </citation>
    <scope>NUCLEOTIDE SEQUENCE [LARGE SCALE GENOMIC DNA]</scope>
    <source>
        <strain evidence="1 2">NL-1719</strain>
    </source>
</reference>
<gene>
    <name evidence="1" type="ORF">BDN72DRAFT_551718</name>
</gene>
<keyword evidence="2" id="KW-1185">Reference proteome</keyword>
<name>A0ACD3AWZ6_9AGAR</name>
<organism evidence="1 2">
    <name type="scientific">Pluteus cervinus</name>
    <dbReference type="NCBI Taxonomy" id="181527"/>
    <lineage>
        <taxon>Eukaryota</taxon>
        <taxon>Fungi</taxon>
        <taxon>Dikarya</taxon>
        <taxon>Basidiomycota</taxon>
        <taxon>Agaricomycotina</taxon>
        <taxon>Agaricomycetes</taxon>
        <taxon>Agaricomycetidae</taxon>
        <taxon>Agaricales</taxon>
        <taxon>Pluteineae</taxon>
        <taxon>Pluteaceae</taxon>
        <taxon>Pluteus</taxon>
    </lineage>
</organism>
<proteinExistence type="predicted"/>
<dbReference type="Proteomes" id="UP000308600">
    <property type="component" value="Unassembled WGS sequence"/>
</dbReference>
<evidence type="ECO:0000313" key="2">
    <source>
        <dbReference type="Proteomes" id="UP000308600"/>
    </source>
</evidence>
<evidence type="ECO:0000313" key="1">
    <source>
        <dbReference type="EMBL" id="TFK70245.1"/>
    </source>
</evidence>
<dbReference type="EMBL" id="ML208316">
    <property type="protein sequence ID" value="TFK70245.1"/>
    <property type="molecule type" value="Genomic_DNA"/>
</dbReference>